<name>A0A0C3CL53_PILCF</name>
<reference evidence="3" key="2">
    <citation type="submission" date="2015-01" db="EMBL/GenBank/DDBJ databases">
        <title>Evolutionary Origins and Diversification of the Mycorrhizal Mutualists.</title>
        <authorList>
            <consortium name="DOE Joint Genome Institute"/>
            <consortium name="Mycorrhizal Genomics Consortium"/>
            <person name="Kohler A."/>
            <person name="Kuo A."/>
            <person name="Nagy L.G."/>
            <person name="Floudas D."/>
            <person name="Copeland A."/>
            <person name="Barry K.W."/>
            <person name="Cichocki N."/>
            <person name="Veneault-Fourrey C."/>
            <person name="LaButti K."/>
            <person name="Lindquist E.A."/>
            <person name="Lipzen A."/>
            <person name="Lundell T."/>
            <person name="Morin E."/>
            <person name="Murat C."/>
            <person name="Riley R."/>
            <person name="Ohm R."/>
            <person name="Sun H."/>
            <person name="Tunlid A."/>
            <person name="Henrissat B."/>
            <person name="Grigoriev I.V."/>
            <person name="Hibbett D.S."/>
            <person name="Martin F."/>
        </authorList>
    </citation>
    <scope>NUCLEOTIDE SEQUENCE [LARGE SCALE GENOMIC DNA]</scope>
    <source>
        <strain evidence="3">F 1598</strain>
    </source>
</reference>
<evidence type="ECO:0000256" key="1">
    <source>
        <dbReference type="SAM" id="MobiDB-lite"/>
    </source>
</evidence>
<dbReference type="EMBL" id="KN832973">
    <property type="protein sequence ID" value="KIM90387.1"/>
    <property type="molecule type" value="Genomic_DNA"/>
</dbReference>
<reference evidence="2 3" key="1">
    <citation type="submission" date="2014-04" db="EMBL/GenBank/DDBJ databases">
        <authorList>
            <consortium name="DOE Joint Genome Institute"/>
            <person name="Kuo A."/>
            <person name="Tarkka M."/>
            <person name="Buscot F."/>
            <person name="Kohler A."/>
            <person name="Nagy L.G."/>
            <person name="Floudas D."/>
            <person name="Copeland A."/>
            <person name="Barry K.W."/>
            <person name="Cichocki N."/>
            <person name="Veneault-Fourrey C."/>
            <person name="LaButti K."/>
            <person name="Lindquist E.A."/>
            <person name="Lipzen A."/>
            <person name="Lundell T."/>
            <person name="Morin E."/>
            <person name="Murat C."/>
            <person name="Sun H."/>
            <person name="Tunlid A."/>
            <person name="Henrissat B."/>
            <person name="Grigoriev I.V."/>
            <person name="Hibbett D.S."/>
            <person name="Martin F."/>
            <person name="Nordberg H.P."/>
            <person name="Cantor M.N."/>
            <person name="Hua S.X."/>
        </authorList>
    </citation>
    <scope>NUCLEOTIDE SEQUENCE [LARGE SCALE GENOMIC DNA]</scope>
    <source>
        <strain evidence="2 3">F 1598</strain>
    </source>
</reference>
<organism evidence="2 3">
    <name type="scientific">Piloderma croceum (strain F 1598)</name>
    <dbReference type="NCBI Taxonomy" id="765440"/>
    <lineage>
        <taxon>Eukaryota</taxon>
        <taxon>Fungi</taxon>
        <taxon>Dikarya</taxon>
        <taxon>Basidiomycota</taxon>
        <taxon>Agaricomycotina</taxon>
        <taxon>Agaricomycetes</taxon>
        <taxon>Agaricomycetidae</taxon>
        <taxon>Atheliales</taxon>
        <taxon>Atheliaceae</taxon>
        <taxon>Piloderma</taxon>
    </lineage>
</organism>
<accession>A0A0C3CL53</accession>
<dbReference type="Proteomes" id="UP000054166">
    <property type="component" value="Unassembled WGS sequence"/>
</dbReference>
<proteinExistence type="predicted"/>
<evidence type="ECO:0000313" key="2">
    <source>
        <dbReference type="EMBL" id="KIM90387.1"/>
    </source>
</evidence>
<feature type="region of interest" description="Disordered" evidence="1">
    <location>
        <begin position="151"/>
        <end position="211"/>
    </location>
</feature>
<sequence>MTKLVGRPSERIVLPEQHPKIATVGQACPSISIVAMYVEPPLNTLSHSSQKRDLGLCQPINLFTLFTVHTPSPTYPPPKKSFLAPFCLFYLHKIMGRPLFSASYSTPAVRTEPEKAPPSIHFEKWTHWNAFDPDSDEFFESDDAVYEAFLDPADVPSSTEDRTEGGAEAPEPERLDAIIARELEDSRGYSSASSEGTISGRESPMAVGSDDPAGMIVDAYRAGEFEAHRQRELESEDTGRMVRHQNDEPEYRTVWENSAMDPLREHDIPVDAPSRRPFDMVMPPLSPFRSRGFVPRIPPSTRATTPPPPHDQDQDDVYVSQVHTIPSPPPSVTPRLYSWSFRGASGRGDPGSPTPVQRQRPRPGPLTNPNARLSLAHLSPAPVRVRMS</sequence>
<protein>
    <submittedName>
        <fullName evidence="2">Uncharacterized protein</fullName>
    </submittedName>
</protein>
<dbReference type="HOGENOM" id="CLU_059971_0_0_1"/>
<feature type="region of interest" description="Disordered" evidence="1">
    <location>
        <begin position="287"/>
        <end position="388"/>
    </location>
</feature>
<keyword evidence="3" id="KW-1185">Reference proteome</keyword>
<feature type="compositionally biased region" description="Polar residues" evidence="1">
    <location>
        <begin position="188"/>
        <end position="197"/>
    </location>
</feature>
<dbReference type="InParanoid" id="A0A0C3CL53"/>
<feature type="compositionally biased region" description="Basic and acidic residues" evidence="1">
    <location>
        <begin position="159"/>
        <end position="187"/>
    </location>
</feature>
<dbReference type="STRING" id="765440.A0A0C3CL53"/>
<gene>
    <name evidence="2" type="ORF">PILCRDRAFT_181614</name>
</gene>
<evidence type="ECO:0000313" key="3">
    <source>
        <dbReference type="Proteomes" id="UP000054166"/>
    </source>
</evidence>
<dbReference type="OrthoDB" id="3265863at2759"/>
<dbReference type="AlphaFoldDB" id="A0A0C3CL53"/>